<feature type="compositionally biased region" description="Polar residues" evidence="1">
    <location>
        <begin position="983"/>
        <end position="1002"/>
    </location>
</feature>
<feature type="compositionally biased region" description="Acidic residues" evidence="1">
    <location>
        <begin position="549"/>
        <end position="560"/>
    </location>
</feature>
<comment type="caution">
    <text evidence="2">The sequence shown here is derived from an EMBL/GenBank/DDBJ whole genome shotgun (WGS) entry which is preliminary data.</text>
</comment>
<feature type="region of interest" description="Disordered" evidence="1">
    <location>
        <begin position="124"/>
        <end position="162"/>
    </location>
</feature>
<dbReference type="OrthoDB" id="5335210at2759"/>
<sequence length="1359" mass="147869">MNRFLSKKKVEDSRNGSVASTSSDKSRKWKKGKKVQDEEIPQIAPQVSLPLSDEFRTSLILPNLSARFSMLRVQDDPFSKIGKASDDSVLQPKRQSRLPDFGFAGSKGLTDIAEVASVSSSARPPWLSRQHDSFVSDDSYGADNDSTHNGSVMNRARPGEGNVLFGGRQKVYKIASSKSTKSLAGDSGGMGKAVYEDDLSLSAFQKFKLAEKEAAAQKAMAEEAESSDSNSVPFGLASSTAAMAHSPQTQTTASPNPAHSPSMSNEQRQASIDSTATSEHIHDRNSTPGTSVASQPFVSPSSNAFMTKAKTGNAAPLERSLTKRRLYEQSLDQSRQEQQVSALTRLNSIQKQRNFTGTTSPPPTLSQPKSASQLQNQERSFQPYAVRPQSPTEVLTTFDSIGMAQSISPSPPSSHPQSPTFIPLNEYDEMNPLSATLQPGDRGKATAMNAFQMPRQPFDEDQYLQRLQQMQQTSTSPVQETAPEEVKPSNSPQLTRFDSARQASEDVPTPSAPRARSLSQPTHPDPPNAFSVFQRAAAQMRGEEHHELVEEEEEDPEENMPDTHRTFFGDISASDDDDDDILSDFDRRGYYGPGRFRPGELGNIEEHPGGRTPTPMFPEIKEEDEEEEYVAPPQPLRTFASKPSLADSAKGHPEPMKEEEEPILPAEAYQPDEQRRALGGLVHQHLRNTSNVSSAPSAAARDMSSNHLRNPSDQSSVYTNTIGHENSAPSLSDATSRFTERTYTSNNRLDSTYTNSNPWDLDDFDSSYYYGSPETNKSSVPTSAPQENRVLASASSKANVDLTSQRNSESSTWQPDHKRDLSAGTLLEREAFEKEIAARQKAIQENLKSIVEVESQSRGSSPQPTPGGAFKAFNMLKTKSSRDSMVKPQEQPTKAMKMLGLGAGGSQTSLPISRKASAVNDEIKAPSDKFPSYTNSPRPSFSQRTPPMGDQKTRGMFDMQRPRGESEASLSRMPMNRPSPPSTSHGPQPRTRSNSQASSLRNQMRGDRFANDAERMPMEQNAIEGATSPVASSKAFSPHFSPNFSTGFSPQFSAQFSPQQSPNLSQGPAGTSEGGRMRSGSRSAMNSPIEPPMSMNQASMSQISMSQASMSNTSLSQASSVPQASMPPMPSSHSYRTMPASSSSAHPTATFKQGPMSVPSPRPSPMPSPYYANPTPPASGSSTPIAFGPATPTMPNIPNIKQGSSLLRKKTVSKSEISDPILISSTSNVDTVDLPPGASLRNGMEPPPIPPVNPRRRATKKLFGLGSKQEAETASRYANPGSPPPIPTSAPRRMMSSERMMSPEPYLDRTMEQSYRSGSAQGHRPAPRAMRSNESFQERPSYPVQGVTQRPIMTEGGMF</sequence>
<feature type="region of interest" description="Disordered" evidence="1">
    <location>
        <begin position="352"/>
        <end position="389"/>
    </location>
</feature>
<feature type="compositionally biased region" description="Pro residues" evidence="1">
    <location>
        <begin position="1158"/>
        <end position="1168"/>
    </location>
</feature>
<organism evidence="2 3">
    <name type="scientific">Elsinoe australis</name>
    <dbReference type="NCBI Taxonomy" id="40998"/>
    <lineage>
        <taxon>Eukaryota</taxon>
        <taxon>Fungi</taxon>
        <taxon>Dikarya</taxon>
        <taxon>Ascomycota</taxon>
        <taxon>Pezizomycotina</taxon>
        <taxon>Dothideomycetes</taxon>
        <taxon>Dothideomycetidae</taxon>
        <taxon>Myriangiales</taxon>
        <taxon>Elsinoaceae</taxon>
        <taxon>Elsinoe</taxon>
    </lineage>
</organism>
<keyword evidence="3" id="KW-1185">Reference proteome</keyword>
<evidence type="ECO:0000313" key="3">
    <source>
        <dbReference type="Proteomes" id="UP000243723"/>
    </source>
</evidence>
<feature type="region of interest" description="Disordered" evidence="1">
    <location>
        <begin position="853"/>
        <end position="1202"/>
    </location>
</feature>
<feature type="compositionally biased region" description="Polar residues" evidence="1">
    <location>
        <begin position="687"/>
        <end position="696"/>
    </location>
</feature>
<feature type="region of interest" description="Disordered" evidence="1">
    <location>
        <begin position="403"/>
        <end position="425"/>
    </location>
</feature>
<feature type="compositionally biased region" description="Low complexity" evidence="1">
    <location>
        <begin position="1093"/>
        <end position="1112"/>
    </location>
</feature>
<feature type="compositionally biased region" description="Polar residues" evidence="1">
    <location>
        <begin position="1193"/>
        <end position="1202"/>
    </location>
</feature>
<feature type="compositionally biased region" description="Polar residues" evidence="1">
    <location>
        <begin position="793"/>
        <end position="814"/>
    </location>
</feature>
<feature type="compositionally biased region" description="Basic and acidic residues" evidence="1">
    <location>
        <begin position="951"/>
        <end position="966"/>
    </location>
</feature>
<evidence type="ECO:0000313" key="2">
    <source>
        <dbReference type="EMBL" id="PSK58758.1"/>
    </source>
</evidence>
<feature type="compositionally biased region" description="Basic and acidic residues" evidence="1">
    <location>
        <begin position="1004"/>
        <end position="1017"/>
    </location>
</feature>
<feature type="region of interest" description="Disordered" evidence="1">
    <location>
        <begin position="1222"/>
        <end position="1359"/>
    </location>
</feature>
<feature type="compositionally biased region" description="Polar residues" evidence="1">
    <location>
        <begin position="227"/>
        <end position="278"/>
    </location>
</feature>
<proteinExistence type="predicted"/>
<reference evidence="2 3" key="1">
    <citation type="submission" date="2017-05" db="EMBL/GenBank/DDBJ databases">
        <title>Draft genome sequence of Elsinoe australis.</title>
        <authorList>
            <person name="Cheng Q."/>
        </authorList>
    </citation>
    <scope>NUCLEOTIDE SEQUENCE [LARGE SCALE GENOMIC DNA]</scope>
    <source>
        <strain evidence="2 3">NL1</strain>
    </source>
</reference>
<feature type="compositionally biased region" description="Polar residues" evidence="1">
    <location>
        <begin position="932"/>
        <end position="945"/>
    </location>
</feature>
<feature type="compositionally biased region" description="Polar residues" evidence="1">
    <location>
        <begin position="366"/>
        <end position="380"/>
    </location>
</feature>
<dbReference type="Proteomes" id="UP000243723">
    <property type="component" value="Unassembled WGS sequence"/>
</dbReference>
<dbReference type="EMBL" id="NHZQ01000016">
    <property type="protein sequence ID" value="PSK58758.1"/>
    <property type="molecule type" value="Genomic_DNA"/>
</dbReference>
<feature type="region of interest" description="Disordered" evidence="1">
    <location>
        <begin position="468"/>
        <end position="821"/>
    </location>
</feature>
<name>A0A2P8AE82_9PEZI</name>
<feature type="compositionally biased region" description="Low complexity" evidence="1">
    <location>
        <begin position="1048"/>
        <end position="1062"/>
    </location>
</feature>
<feature type="compositionally biased region" description="Polar residues" evidence="1">
    <location>
        <begin position="703"/>
        <end position="758"/>
    </location>
</feature>
<feature type="compositionally biased region" description="Acidic residues" evidence="1">
    <location>
        <begin position="573"/>
        <end position="583"/>
    </location>
</feature>
<dbReference type="STRING" id="40998.A0A2P8AE82"/>
<feature type="compositionally biased region" description="Low complexity" evidence="1">
    <location>
        <begin position="1289"/>
        <end position="1305"/>
    </location>
</feature>
<feature type="region of interest" description="Disordered" evidence="1">
    <location>
        <begin position="1"/>
        <end position="41"/>
    </location>
</feature>
<feature type="compositionally biased region" description="Polar residues" evidence="1">
    <location>
        <begin position="773"/>
        <end position="786"/>
    </location>
</feature>
<feature type="region of interest" description="Disordered" evidence="1">
    <location>
        <begin position="212"/>
        <end position="321"/>
    </location>
</feature>
<feature type="compositionally biased region" description="Polar residues" evidence="1">
    <location>
        <begin position="1029"/>
        <end position="1047"/>
    </location>
</feature>
<gene>
    <name evidence="2" type="ORF">B9Z65_6773</name>
</gene>
<protein>
    <submittedName>
        <fullName evidence="2">Uncharacterized protein</fullName>
    </submittedName>
</protein>
<evidence type="ECO:0000256" key="1">
    <source>
        <dbReference type="SAM" id="MobiDB-lite"/>
    </source>
</evidence>
<feature type="compositionally biased region" description="Polar residues" evidence="1">
    <location>
        <begin position="286"/>
        <end position="305"/>
    </location>
</feature>
<accession>A0A2P8AE82</accession>
<feature type="compositionally biased region" description="Polar residues" evidence="1">
    <location>
        <begin position="1113"/>
        <end position="1123"/>
    </location>
</feature>